<sequence length="110" mass="11844">MHRLRPSLACGTEFEVNTAVSPATHCAVPTCGHASEVITPHAHQTEIQDGLEAVPLESAREGQEEVRRPSPPRWPGSTNQEKKKAGKAKNRKEPESGGASLAFNPAERTP</sequence>
<dbReference type="Proteomes" id="UP001500902">
    <property type="component" value="Unassembled WGS sequence"/>
</dbReference>
<proteinExistence type="predicted"/>
<protein>
    <submittedName>
        <fullName evidence="2">Uncharacterized protein</fullName>
    </submittedName>
</protein>
<evidence type="ECO:0000313" key="2">
    <source>
        <dbReference type="EMBL" id="GAA3665020.1"/>
    </source>
</evidence>
<feature type="compositionally biased region" description="Basic and acidic residues" evidence="1">
    <location>
        <begin position="58"/>
        <end position="68"/>
    </location>
</feature>
<evidence type="ECO:0000256" key="1">
    <source>
        <dbReference type="SAM" id="MobiDB-lite"/>
    </source>
</evidence>
<keyword evidence="3" id="KW-1185">Reference proteome</keyword>
<feature type="region of interest" description="Disordered" evidence="1">
    <location>
        <begin position="56"/>
        <end position="110"/>
    </location>
</feature>
<name>A0ABP7BP80_9ACTN</name>
<gene>
    <name evidence="2" type="ORF">GCM10022224_031630</name>
</gene>
<accession>A0ABP7BP80</accession>
<evidence type="ECO:0000313" key="3">
    <source>
        <dbReference type="Proteomes" id="UP001500902"/>
    </source>
</evidence>
<organism evidence="2 3">
    <name type="scientific">Nonomuraea antimicrobica</name>
    <dbReference type="NCBI Taxonomy" id="561173"/>
    <lineage>
        <taxon>Bacteria</taxon>
        <taxon>Bacillati</taxon>
        <taxon>Actinomycetota</taxon>
        <taxon>Actinomycetes</taxon>
        <taxon>Streptosporangiales</taxon>
        <taxon>Streptosporangiaceae</taxon>
        <taxon>Nonomuraea</taxon>
    </lineage>
</organism>
<dbReference type="EMBL" id="BAAAZP010000060">
    <property type="protein sequence ID" value="GAA3665020.1"/>
    <property type="molecule type" value="Genomic_DNA"/>
</dbReference>
<reference evidence="3" key="1">
    <citation type="journal article" date="2019" name="Int. J. Syst. Evol. Microbiol.">
        <title>The Global Catalogue of Microorganisms (GCM) 10K type strain sequencing project: providing services to taxonomists for standard genome sequencing and annotation.</title>
        <authorList>
            <consortium name="The Broad Institute Genomics Platform"/>
            <consortium name="The Broad Institute Genome Sequencing Center for Infectious Disease"/>
            <person name="Wu L."/>
            <person name="Ma J."/>
        </authorList>
    </citation>
    <scope>NUCLEOTIDE SEQUENCE [LARGE SCALE GENOMIC DNA]</scope>
    <source>
        <strain evidence="3">JCM 16904</strain>
    </source>
</reference>
<comment type="caution">
    <text evidence="2">The sequence shown here is derived from an EMBL/GenBank/DDBJ whole genome shotgun (WGS) entry which is preliminary data.</text>
</comment>